<accession>A0ABN9XTV8</accession>
<dbReference type="Proteomes" id="UP001189429">
    <property type="component" value="Unassembled WGS sequence"/>
</dbReference>
<evidence type="ECO:0000313" key="3">
    <source>
        <dbReference type="Proteomes" id="UP001189429"/>
    </source>
</evidence>
<reference evidence="2" key="1">
    <citation type="submission" date="2023-10" db="EMBL/GenBank/DDBJ databases">
        <authorList>
            <person name="Chen Y."/>
            <person name="Shah S."/>
            <person name="Dougan E. K."/>
            <person name="Thang M."/>
            <person name="Chan C."/>
        </authorList>
    </citation>
    <scope>NUCLEOTIDE SEQUENCE [LARGE SCALE GENOMIC DNA]</scope>
</reference>
<feature type="compositionally biased region" description="Low complexity" evidence="1">
    <location>
        <begin position="18"/>
        <end position="38"/>
    </location>
</feature>
<name>A0ABN9XTV8_9DINO</name>
<sequence>MQRGEGGDAPGAPGGMGPEAPQEQSLMEAPSLLEASASQELSLDAPLLQEHSGSIGSGGTSVLMSAELRRFSDFYGAAAQMAPSTSEMSAPQVLVEAPREGPQQAPRERPQPSAGPASSPAAAGPVLVEAPREGPQQAPRERPQPSAGPASSPAAAGPAPSLGRRREAAAEAARASAGAAPLGRSVEASPSFPGDAAETLAELRAECAMLRQRVELLEAENGDLAAAARGWKKWYAKNYVPLVEFLDGKLSHLCGGLLAGSASTLRSHSPPPGRPPKVHPPPWSGGGPARASGGASQPGGGRSPLAAGARQPPHHDALGRSTSLGGSRSCTALPHLGATR</sequence>
<evidence type="ECO:0000313" key="2">
    <source>
        <dbReference type="EMBL" id="CAK0903445.1"/>
    </source>
</evidence>
<dbReference type="EMBL" id="CAUYUJ010021233">
    <property type="protein sequence ID" value="CAK0903445.1"/>
    <property type="molecule type" value="Genomic_DNA"/>
</dbReference>
<feature type="compositionally biased region" description="Low complexity" evidence="1">
    <location>
        <begin position="111"/>
        <end position="125"/>
    </location>
</feature>
<gene>
    <name evidence="2" type="ORF">PCOR1329_LOCUS79767</name>
</gene>
<protein>
    <submittedName>
        <fullName evidence="2">Uncharacterized protein</fullName>
    </submittedName>
</protein>
<feature type="compositionally biased region" description="Gly residues" evidence="1">
    <location>
        <begin position="7"/>
        <end position="17"/>
    </location>
</feature>
<proteinExistence type="predicted"/>
<feature type="region of interest" description="Disordered" evidence="1">
    <location>
        <begin position="79"/>
        <end position="193"/>
    </location>
</feature>
<feature type="region of interest" description="Disordered" evidence="1">
    <location>
        <begin position="1"/>
        <end position="38"/>
    </location>
</feature>
<keyword evidence="3" id="KW-1185">Reference proteome</keyword>
<feature type="compositionally biased region" description="Low complexity" evidence="1">
    <location>
        <begin position="145"/>
        <end position="161"/>
    </location>
</feature>
<comment type="caution">
    <text evidence="2">The sequence shown here is derived from an EMBL/GenBank/DDBJ whole genome shotgun (WGS) entry which is preliminary data.</text>
</comment>
<feature type="region of interest" description="Disordered" evidence="1">
    <location>
        <begin position="263"/>
        <end position="340"/>
    </location>
</feature>
<feature type="compositionally biased region" description="Pro residues" evidence="1">
    <location>
        <begin position="269"/>
        <end position="283"/>
    </location>
</feature>
<feature type="compositionally biased region" description="Low complexity" evidence="1">
    <location>
        <begin position="319"/>
        <end position="329"/>
    </location>
</feature>
<organism evidence="2 3">
    <name type="scientific">Prorocentrum cordatum</name>
    <dbReference type="NCBI Taxonomy" id="2364126"/>
    <lineage>
        <taxon>Eukaryota</taxon>
        <taxon>Sar</taxon>
        <taxon>Alveolata</taxon>
        <taxon>Dinophyceae</taxon>
        <taxon>Prorocentrales</taxon>
        <taxon>Prorocentraceae</taxon>
        <taxon>Prorocentrum</taxon>
    </lineage>
</organism>
<feature type="compositionally biased region" description="Low complexity" evidence="1">
    <location>
        <begin position="170"/>
        <end position="180"/>
    </location>
</feature>
<evidence type="ECO:0000256" key="1">
    <source>
        <dbReference type="SAM" id="MobiDB-lite"/>
    </source>
</evidence>